<feature type="chain" id="PRO_5014818123" evidence="1">
    <location>
        <begin position="17"/>
        <end position="106"/>
    </location>
</feature>
<feature type="signal peptide" evidence="1">
    <location>
        <begin position="1"/>
        <end position="16"/>
    </location>
</feature>
<dbReference type="EMBL" id="GGFL01009599">
    <property type="protein sequence ID" value="MBW73777.1"/>
    <property type="molecule type" value="Transcribed_RNA"/>
</dbReference>
<dbReference type="AlphaFoldDB" id="A0A2M4D8B2"/>
<proteinExistence type="predicted"/>
<reference evidence="2" key="1">
    <citation type="submission" date="2018-01" db="EMBL/GenBank/DDBJ databases">
        <title>An insight into the sialome of Amazonian anophelines.</title>
        <authorList>
            <person name="Ribeiro J.M."/>
            <person name="Scarpassa V."/>
            <person name="Calvo E."/>
        </authorList>
    </citation>
    <scope>NUCLEOTIDE SEQUENCE</scope>
</reference>
<evidence type="ECO:0000256" key="1">
    <source>
        <dbReference type="SAM" id="SignalP"/>
    </source>
</evidence>
<evidence type="ECO:0000313" key="2">
    <source>
        <dbReference type="EMBL" id="MBW73777.1"/>
    </source>
</evidence>
<name>A0A2M4D8B2_ANODA</name>
<accession>A0A2M4D8B2</accession>
<protein>
    <submittedName>
        <fullName evidence="2">Putative secreted protein</fullName>
    </submittedName>
</protein>
<sequence length="106" mass="11647">MKAIFRLILFVGISVGTLRDAAPAIASSCGVWLVSMCSSRSNRSRCSSRSWNRFRNATAGSRTNELPLSVRVVRLYSFDSCTVGMVVRLLSARSMSWSAVSPWKAP</sequence>
<organism evidence="2">
    <name type="scientific">Anopheles darlingi</name>
    <name type="common">Mosquito</name>
    <dbReference type="NCBI Taxonomy" id="43151"/>
    <lineage>
        <taxon>Eukaryota</taxon>
        <taxon>Metazoa</taxon>
        <taxon>Ecdysozoa</taxon>
        <taxon>Arthropoda</taxon>
        <taxon>Hexapoda</taxon>
        <taxon>Insecta</taxon>
        <taxon>Pterygota</taxon>
        <taxon>Neoptera</taxon>
        <taxon>Endopterygota</taxon>
        <taxon>Diptera</taxon>
        <taxon>Nematocera</taxon>
        <taxon>Culicoidea</taxon>
        <taxon>Culicidae</taxon>
        <taxon>Anophelinae</taxon>
        <taxon>Anopheles</taxon>
    </lineage>
</organism>
<keyword evidence="1" id="KW-0732">Signal</keyword>